<feature type="region of interest" description="Disordered" evidence="1">
    <location>
        <begin position="339"/>
        <end position="363"/>
    </location>
</feature>
<reference evidence="3 4" key="1">
    <citation type="submission" date="2021-03" db="EMBL/GenBank/DDBJ databases">
        <title>Complete genome of Parasphingorhabdus_sp.JHSY0214.</title>
        <authorList>
            <person name="Yoo J.H."/>
            <person name="Bae J.W."/>
        </authorList>
    </citation>
    <scope>NUCLEOTIDE SEQUENCE [LARGE SCALE GENOMIC DNA]</scope>
    <source>
        <strain evidence="3 4">JHSY0214</strain>
    </source>
</reference>
<proteinExistence type="predicted"/>
<dbReference type="SUPFAM" id="SSF53300">
    <property type="entry name" value="vWA-like"/>
    <property type="match status" value="1"/>
</dbReference>
<evidence type="ECO:0000313" key="4">
    <source>
        <dbReference type="Proteomes" id="UP000663923"/>
    </source>
</evidence>
<organism evidence="3 4">
    <name type="scientific">Parasphingorhabdus cellanae</name>
    <dbReference type="NCBI Taxonomy" id="2806553"/>
    <lineage>
        <taxon>Bacteria</taxon>
        <taxon>Pseudomonadati</taxon>
        <taxon>Pseudomonadota</taxon>
        <taxon>Alphaproteobacteria</taxon>
        <taxon>Sphingomonadales</taxon>
        <taxon>Sphingomonadaceae</taxon>
        <taxon>Parasphingorhabdus</taxon>
    </lineage>
</organism>
<sequence length="363" mass="39293">MTNPTGVSAEARMLFTRYIDDEGEDFEACFGSLPETRADPANVSFKDSDDLPGRDAMNRVIIAIDASGSMAGRVGNQTKMEAAKAAAIDYTSSLSDDVEVGLIAFGHRGNNSESGKEKSCSAVETVYAVGGVDKQRVAAALTEFDATGWTPLGSAIESAGRSFKPSNIPGGQVVYVVSDGKETCGGDPISAARKLHRSDVQAVVNIIGFDLAASDREQLKAVATAGGGEFLEVDTPSELKLRLREAAVRNHNNTAMGRSNIKNSTQQSGNTFRTNVALAQLSTCVTGAWSREKQGLGAWLQTRNSNNDINREIRTLIDSRKEQYRERADAYELAARKRQKDAADILEADQKRAREDYERTKQR</sequence>
<dbReference type="InterPro" id="IPR036465">
    <property type="entry name" value="vWFA_dom_sf"/>
</dbReference>
<name>A0ABX7T8U6_9SPHN</name>
<evidence type="ECO:0000259" key="2">
    <source>
        <dbReference type="PROSITE" id="PS50234"/>
    </source>
</evidence>
<accession>A0ABX7T8U6</accession>
<feature type="compositionally biased region" description="Basic and acidic residues" evidence="1">
    <location>
        <begin position="340"/>
        <end position="363"/>
    </location>
</feature>
<keyword evidence="4" id="KW-1185">Reference proteome</keyword>
<evidence type="ECO:0000313" key="3">
    <source>
        <dbReference type="EMBL" id="QTD56909.1"/>
    </source>
</evidence>
<gene>
    <name evidence="3" type="ORF">J4G78_04880</name>
</gene>
<evidence type="ECO:0000256" key="1">
    <source>
        <dbReference type="SAM" id="MobiDB-lite"/>
    </source>
</evidence>
<dbReference type="PROSITE" id="PS50234">
    <property type="entry name" value="VWFA"/>
    <property type="match status" value="1"/>
</dbReference>
<protein>
    <submittedName>
        <fullName evidence="3">VWA domain-containing protein</fullName>
    </submittedName>
</protein>
<dbReference type="SMART" id="SM00327">
    <property type="entry name" value="VWA"/>
    <property type="match status" value="1"/>
</dbReference>
<dbReference type="EMBL" id="CP071794">
    <property type="protein sequence ID" value="QTD56909.1"/>
    <property type="molecule type" value="Genomic_DNA"/>
</dbReference>
<dbReference type="Gene3D" id="3.40.50.410">
    <property type="entry name" value="von Willebrand factor, type A domain"/>
    <property type="match status" value="1"/>
</dbReference>
<dbReference type="RefSeq" id="WP_207988988.1">
    <property type="nucleotide sequence ID" value="NZ_CP071794.1"/>
</dbReference>
<dbReference type="InterPro" id="IPR002035">
    <property type="entry name" value="VWF_A"/>
</dbReference>
<feature type="domain" description="VWFA" evidence="2">
    <location>
        <begin position="59"/>
        <end position="247"/>
    </location>
</feature>
<dbReference type="Proteomes" id="UP000663923">
    <property type="component" value="Chromosome"/>
</dbReference>
<dbReference type="Pfam" id="PF00092">
    <property type="entry name" value="VWA"/>
    <property type="match status" value="1"/>
</dbReference>